<feature type="transmembrane region" description="Helical" evidence="7">
    <location>
        <begin position="12"/>
        <end position="31"/>
    </location>
</feature>
<evidence type="ECO:0000256" key="1">
    <source>
        <dbReference type="ARBA" id="ARBA00004651"/>
    </source>
</evidence>
<name>A0A8B3BU32_MEDGN</name>
<proteinExistence type="inferred from homology"/>
<feature type="transmembrane region" description="Helical" evidence="7">
    <location>
        <begin position="186"/>
        <end position="205"/>
    </location>
</feature>
<evidence type="ECO:0000256" key="4">
    <source>
        <dbReference type="ARBA" id="ARBA00022692"/>
    </source>
</evidence>
<evidence type="ECO:0000256" key="2">
    <source>
        <dbReference type="ARBA" id="ARBA00007400"/>
    </source>
</evidence>
<dbReference type="PANTHER" id="PTHR40074">
    <property type="entry name" value="O-ACETYLTRANSFERASE WECH"/>
    <property type="match status" value="1"/>
</dbReference>
<comment type="subcellular location">
    <subcellularLocation>
        <location evidence="1">Cell membrane</location>
        <topology evidence="1">Multi-pass membrane protein</topology>
    </subcellularLocation>
</comment>
<keyword evidence="9" id="KW-0012">Acyltransferase</keyword>
<gene>
    <name evidence="9" type="ORF">DW142_09175</name>
</gene>
<comment type="caution">
    <text evidence="9">The sequence shown here is derived from an EMBL/GenBank/DDBJ whole genome shotgun (WGS) entry which is preliminary data.</text>
</comment>
<sequence length="338" mass="38877">MNEKKHLFFIDDLRIWAIGAVLLQHSATYYIEGSYGNIQVANIFKGITRWNILLFIFISGYLLLGREISIKKVFKKYIYRIIIVFCAWSGLYSALNFIMNKEGIVTIEKIESLIGDFVVGGTNRLWYLVLLVGLYLCIPIISTWLRNSSENEQRYCLFILGIICSVLPTLNLVRPINTLLGLNFQRISLVFPGIYIFYFILGGILKSASQVLKQYKIVIVSCGIFSTIIMGYIHYKLNQSTLDVNIVFNVFCVLALYSFYFERKGVMQSVKKNIGECVFGIYLIHTLIQYVFQYCGLENILFEFPVVGGILVYCIALFGVSYILIYYLRKTKIGRMIT</sequence>
<feature type="transmembrane region" description="Helical" evidence="7">
    <location>
        <begin position="157"/>
        <end position="174"/>
    </location>
</feature>
<evidence type="ECO:0000259" key="8">
    <source>
        <dbReference type="Pfam" id="PF01757"/>
    </source>
</evidence>
<dbReference type="PANTHER" id="PTHR40074:SF2">
    <property type="entry name" value="O-ACETYLTRANSFERASE WECH"/>
    <property type="match status" value="1"/>
</dbReference>
<keyword evidence="9" id="KW-0808">Transferase</keyword>
<dbReference type="RefSeq" id="WP_118341483.1">
    <property type="nucleotide sequence ID" value="NZ_QRLN01000010.1"/>
</dbReference>
<evidence type="ECO:0000256" key="7">
    <source>
        <dbReference type="SAM" id="Phobius"/>
    </source>
</evidence>
<dbReference type="Pfam" id="PF01757">
    <property type="entry name" value="Acyl_transf_3"/>
    <property type="match status" value="1"/>
</dbReference>
<evidence type="ECO:0000313" key="9">
    <source>
        <dbReference type="EMBL" id="RHJ11676.1"/>
    </source>
</evidence>
<keyword evidence="6 7" id="KW-0472">Membrane</keyword>
<feature type="transmembrane region" description="Helical" evidence="7">
    <location>
        <begin position="273"/>
        <end position="292"/>
    </location>
</feature>
<evidence type="ECO:0000313" key="10">
    <source>
        <dbReference type="Proteomes" id="UP000283992"/>
    </source>
</evidence>
<feature type="domain" description="Acyltransferase 3" evidence="8">
    <location>
        <begin position="9"/>
        <end position="325"/>
    </location>
</feature>
<feature type="transmembrane region" description="Helical" evidence="7">
    <location>
        <begin position="241"/>
        <end position="261"/>
    </location>
</feature>
<feature type="transmembrane region" description="Helical" evidence="7">
    <location>
        <begin position="217"/>
        <end position="235"/>
    </location>
</feature>
<evidence type="ECO:0000256" key="6">
    <source>
        <dbReference type="ARBA" id="ARBA00023136"/>
    </source>
</evidence>
<dbReference type="AlphaFoldDB" id="A0A8B3BU32"/>
<evidence type="ECO:0000256" key="3">
    <source>
        <dbReference type="ARBA" id="ARBA00022475"/>
    </source>
</evidence>
<keyword evidence="4 7" id="KW-0812">Transmembrane</keyword>
<keyword evidence="5 7" id="KW-1133">Transmembrane helix</keyword>
<dbReference type="Proteomes" id="UP000283992">
    <property type="component" value="Unassembled WGS sequence"/>
</dbReference>
<dbReference type="GO" id="GO:0016413">
    <property type="term" value="F:O-acetyltransferase activity"/>
    <property type="evidence" value="ECO:0007669"/>
    <property type="project" value="TreeGrafter"/>
</dbReference>
<feature type="transmembrane region" description="Helical" evidence="7">
    <location>
        <begin position="304"/>
        <end position="328"/>
    </location>
</feature>
<dbReference type="EMBL" id="QRLN01000010">
    <property type="protein sequence ID" value="RHJ11676.1"/>
    <property type="molecule type" value="Genomic_DNA"/>
</dbReference>
<dbReference type="InterPro" id="IPR002656">
    <property type="entry name" value="Acyl_transf_3_dom"/>
</dbReference>
<accession>A0A8B3BU32</accession>
<organism evidence="9 10">
    <name type="scientific">Mediterraneibacter gnavus</name>
    <name type="common">Ruminococcus gnavus</name>
    <dbReference type="NCBI Taxonomy" id="33038"/>
    <lineage>
        <taxon>Bacteria</taxon>
        <taxon>Bacillati</taxon>
        <taxon>Bacillota</taxon>
        <taxon>Clostridia</taxon>
        <taxon>Lachnospirales</taxon>
        <taxon>Lachnospiraceae</taxon>
        <taxon>Mediterraneibacter</taxon>
    </lineage>
</organism>
<protein>
    <submittedName>
        <fullName evidence="9">Acyltransferase</fullName>
    </submittedName>
</protein>
<comment type="similarity">
    <text evidence="2">Belongs to the acyltransferase 3 family.</text>
</comment>
<feature type="transmembrane region" description="Helical" evidence="7">
    <location>
        <begin position="77"/>
        <end position="99"/>
    </location>
</feature>
<dbReference type="GO" id="GO:0009246">
    <property type="term" value="P:enterobacterial common antigen biosynthetic process"/>
    <property type="evidence" value="ECO:0007669"/>
    <property type="project" value="TreeGrafter"/>
</dbReference>
<feature type="transmembrane region" description="Helical" evidence="7">
    <location>
        <begin position="43"/>
        <end position="65"/>
    </location>
</feature>
<reference evidence="9 10" key="1">
    <citation type="submission" date="2018-08" db="EMBL/GenBank/DDBJ databases">
        <title>A genome reference for cultivated species of the human gut microbiota.</title>
        <authorList>
            <person name="Zou Y."/>
            <person name="Xue W."/>
            <person name="Luo G."/>
        </authorList>
    </citation>
    <scope>NUCLEOTIDE SEQUENCE [LARGE SCALE GENOMIC DNA]</scope>
    <source>
        <strain evidence="9 10">AM12-54</strain>
    </source>
</reference>
<keyword evidence="3" id="KW-1003">Cell membrane</keyword>
<evidence type="ECO:0000256" key="5">
    <source>
        <dbReference type="ARBA" id="ARBA00022989"/>
    </source>
</evidence>
<feature type="transmembrane region" description="Helical" evidence="7">
    <location>
        <begin position="125"/>
        <end position="145"/>
    </location>
</feature>
<dbReference type="GO" id="GO:0005886">
    <property type="term" value="C:plasma membrane"/>
    <property type="evidence" value="ECO:0007669"/>
    <property type="project" value="UniProtKB-SubCell"/>
</dbReference>